<feature type="region of interest" description="Disordered" evidence="1">
    <location>
        <begin position="1"/>
        <end position="22"/>
    </location>
</feature>
<dbReference type="AlphaFoldDB" id="A0A2G9R7T9"/>
<feature type="compositionally biased region" description="Polar residues" evidence="1">
    <location>
        <begin position="76"/>
        <end position="92"/>
    </location>
</feature>
<evidence type="ECO:0000313" key="2">
    <source>
        <dbReference type="EMBL" id="PIO23934.1"/>
    </source>
</evidence>
<accession>A0A2G9R7T9</accession>
<keyword evidence="3" id="KW-1185">Reference proteome</keyword>
<feature type="compositionally biased region" description="Polar residues" evidence="1">
    <location>
        <begin position="54"/>
        <end position="64"/>
    </location>
</feature>
<feature type="compositionally biased region" description="Low complexity" evidence="1">
    <location>
        <begin position="65"/>
        <end position="75"/>
    </location>
</feature>
<evidence type="ECO:0000313" key="3">
    <source>
        <dbReference type="Proteomes" id="UP000228934"/>
    </source>
</evidence>
<dbReference type="EMBL" id="KV952738">
    <property type="protein sequence ID" value="PIO23934.1"/>
    <property type="molecule type" value="Genomic_DNA"/>
</dbReference>
<name>A0A2G9R7T9_AQUCT</name>
<proteinExistence type="predicted"/>
<feature type="compositionally biased region" description="Low complexity" evidence="1">
    <location>
        <begin position="93"/>
        <end position="122"/>
    </location>
</feature>
<sequence>MSGGCIRAAESGMPLPTVNQYEPPQRSYRQYLYESPCLPAHPYLPSYPQTAVRSYSSMHNTQRPSYVSSSPAHSSQGTYPASVNTSSNSADVSQANSQTSSGSSSQPATSFSSSPTSFYEDL</sequence>
<dbReference type="OrthoDB" id="10483342at2759"/>
<reference evidence="3" key="1">
    <citation type="journal article" date="2017" name="Nat. Commun.">
        <title>The North American bullfrog draft genome provides insight into hormonal regulation of long noncoding RNA.</title>
        <authorList>
            <person name="Hammond S.A."/>
            <person name="Warren R.L."/>
            <person name="Vandervalk B.P."/>
            <person name="Kucuk E."/>
            <person name="Khan H."/>
            <person name="Gibb E.A."/>
            <person name="Pandoh P."/>
            <person name="Kirk H."/>
            <person name="Zhao Y."/>
            <person name="Jones M."/>
            <person name="Mungall A.J."/>
            <person name="Coope R."/>
            <person name="Pleasance S."/>
            <person name="Moore R.A."/>
            <person name="Holt R.A."/>
            <person name="Round J.M."/>
            <person name="Ohora S."/>
            <person name="Walle B.V."/>
            <person name="Veldhoen N."/>
            <person name="Helbing C.C."/>
            <person name="Birol I."/>
        </authorList>
    </citation>
    <scope>NUCLEOTIDE SEQUENCE [LARGE SCALE GENOMIC DNA]</scope>
</reference>
<feature type="region of interest" description="Disordered" evidence="1">
    <location>
        <begin position="54"/>
        <end position="122"/>
    </location>
</feature>
<dbReference type="Proteomes" id="UP000228934">
    <property type="component" value="Unassembled WGS sequence"/>
</dbReference>
<protein>
    <submittedName>
        <fullName evidence="2">Uncharacterized protein</fullName>
    </submittedName>
</protein>
<evidence type="ECO:0000256" key="1">
    <source>
        <dbReference type="SAM" id="MobiDB-lite"/>
    </source>
</evidence>
<organism evidence="2 3">
    <name type="scientific">Aquarana catesbeiana</name>
    <name type="common">American bullfrog</name>
    <name type="synonym">Rana catesbeiana</name>
    <dbReference type="NCBI Taxonomy" id="8400"/>
    <lineage>
        <taxon>Eukaryota</taxon>
        <taxon>Metazoa</taxon>
        <taxon>Chordata</taxon>
        <taxon>Craniata</taxon>
        <taxon>Vertebrata</taxon>
        <taxon>Euteleostomi</taxon>
        <taxon>Amphibia</taxon>
        <taxon>Batrachia</taxon>
        <taxon>Anura</taxon>
        <taxon>Neobatrachia</taxon>
        <taxon>Ranoidea</taxon>
        <taxon>Ranidae</taxon>
        <taxon>Aquarana</taxon>
    </lineage>
</organism>
<gene>
    <name evidence="2" type="ORF">AB205_0116780</name>
</gene>